<dbReference type="Proteomes" id="UP000275385">
    <property type="component" value="Unassembled WGS sequence"/>
</dbReference>
<protein>
    <submittedName>
        <fullName evidence="1">Uncharacterized protein</fullName>
    </submittedName>
</protein>
<dbReference type="EMBL" id="QVQW01000074">
    <property type="protein sequence ID" value="RKU41432.1"/>
    <property type="molecule type" value="Genomic_DNA"/>
</dbReference>
<proteinExistence type="predicted"/>
<organism evidence="1 2">
    <name type="scientific">Coniochaeta pulveracea</name>
    <dbReference type="NCBI Taxonomy" id="177199"/>
    <lineage>
        <taxon>Eukaryota</taxon>
        <taxon>Fungi</taxon>
        <taxon>Dikarya</taxon>
        <taxon>Ascomycota</taxon>
        <taxon>Pezizomycotina</taxon>
        <taxon>Sordariomycetes</taxon>
        <taxon>Sordariomycetidae</taxon>
        <taxon>Coniochaetales</taxon>
        <taxon>Coniochaetaceae</taxon>
        <taxon>Coniochaeta</taxon>
    </lineage>
</organism>
<dbReference type="AlphaFoldDB" id="A0A420Y0H1"/>
<comment type="caution">
    <text evidence="1">The sequence shown here is derived from an EMBL/GenBank/DDBJ whole genome shotgun (WGS) entry which is preliminary data.</text>
</comment>
<reference evidence="1 2" key="1">
    <citation type="submission" date="2018-08" db="EMBL/GenBank/DDBJ databases">
        <title>Draft genome of the lignicolous fungus Coniochaeta pulveracea.</title>
        <authorList>
            <person name="Borstlap C.J."/>
            <person name="De Witt R.N."/>
            <person name="Botha A."/>
            <person name="Volschenk H."/>
        </authorList>
    </citation>
    <scope>NUCLEOTIDE SEQUENCE [LARGE SCALE GENOMIC DNA]</scope>
    <source>
        <strain evidence="1 2">CAB683</strain>
    </source>
</reference>
<keyword evidence="2" id="KW-1185">Reference proteome</keyword>
<sequence>MASQNQPRNPLAVVPIPLAYIQHSGQPVPGLVYYGQQVFAVRTPIAPYYFQLGVVAPLPQPAVAAASVAAAISQPAVVPAPAPVPAPALPPAPVPAATAAAQAPIGPGATMAPFRGQFKTRHAMLTDQDRANIEQDLRAATNTNDFINRVATRFPMWQWNLGALPNRTKNPPKWTKAELLLLVHEWEYGIFAEGSWAKALVTGSNKFGFHSWVLRRLRDWGFGPRAVNGIESMKSHLYKAANDWHNSPGLKTMARQLVSEGLDTSNPAVGHAGELIIRTVGLSTSPRGNQTILFDTNPHAW</sequence>
<accession>A0A420Y0H1</accession>
<name>A0A420Y0H1_9PEZI</name>
<evidence type="ECO:0000313" key="2">
    <source>
        <dbReference type="Proteomes" id="UP000275385"/>
    </source>
</evidence>
<evidence type="ECO:0000313" key="1">
    <source>
        <dbReference type="EMBL" id="RKU41432.1"/>
    </source>
</evidence>
<gene>
    <name evidence="1" type="ORF">DL546_000473</name>
</gene>